<evidence type="ECO:0000313" key="8">
    <source>
        <dbReference type="Proteomes" id="UP001159641"/>
    </source>
</evidence>
<dbReference type="GO" id="GO:0030018">
    <property type="term" value="C:Z disc"/>
    <property type="evidence" value="ECO:0007669"/>
    <property type="project" value="InterPro"/>
</dbReference>
<dbReference type="GO" id="GO:0051015">
    <property type="term" value="F:actin filament binding"/>
    <property type="evidence" value="ECO:0007669"/>
    <property type="project" value="InterPro"/>
</dbReference>
<dbReference type="EMBL" id="JAIQCJ010002014">
    <property type="protein sequence ID" value="KAJ8785391.1"/>
    <property type="molecule type" value="Genomic_DNA"/>
</dbReference>
<feature type="domain" description="SH3" evidence="6">
    <location>
        <begin position="286"/>
        <end position="345"/>
    </location>
</feature>
<dbReference type="Pfam" id="PF14604">
    <property type="entry name" value="SH3_9"/>
    <property type="match status" value="1"/>
</dbReference>
<name>A0AB34H2U8_ESCRO</name>
<dbReference type="InterPro" id="IPR000900">
    <property type="entry name" value="Nebulin_repeat"/>
</dbReference>
<keyword evidence="1 4" id="KW-0728">SH3 domain</keyword>
<dbReference type="SUPFAM" id="SSF50044">
    <property type="entry name" value="SH3-domain"/>
    <property type="match status" value="1"/>
</dbReference>
<accession>A0AB34H2U8</accession>
<dbReference type="Gene3D" id="2.30.30.40">
    <property type="entry name" value="SH3 Domains"/>
    <property type="match status" value="1"/>
</dbReference>
<dbReference type="Proteomes" id="UP001159641">
    <property type="component" value="Unassembled WGS sequence"/>
</dbReference>
<dbReference type="InterPro" id="IPR055297">
    <property type="entry name" value="NEBU/NEBL"/>
</dbReference>
<keyword evidence="8" id="KW-1185">Reference proteome</keyword>
<dbReference type="InterPro" id="IPR036028">
    <property type="entry name" value="SH3-like_dom_sf"/>
</dbReference>
<keyword evidence="2" id="KW-0677">Repeat</keyword>
<evidence type="ECO:0000256" key="1">
    <source>
        <dbReference type="ARBA" id="ARBA00022443"/>
    </source>
</evidence>
<evidence type="ECO:0000259" key="6">
    <source>
        <dbReference type="PROSITE" id="PS50002"/>
    </source>
</evidence>
<proteinExistence type="predicted"/>
<comment type="caution">
    <text evidence="7">The sequence shown here is derived from an EMBL/GenBank/DDBJ whole genome shotgun (WGS) entry which is preliminary data.</text>
</comment>
<feature type="compositionally biased region" description="Basic and acidic residues" evidence="5">
    <location>
        <begin position="225"/>
        <end position="235"/>
    </location>
</feature>
<organism evidence="7 8">
    <name type="scientific">Eschrichtius robustus</name>
    <name type="common">California gray whale</name>
    <name type="synonym">Eschrichtius gibbosus</name>
    <dbReference type="NCBI Taxonomy" id="9764"/>
    <lineage>
        <taxon>Eukaryota</taxon>
        <taxon>Metazoa</taxon>
        <taxon>Chordata</taxon>
        <taxon>Craniata</taxon>
        <taxon>Vertebrata</taxon>
        <taxon>Euteleostomi</taxon>
        <taxon>Mammalia</taxon>
        <taxon>Eutheria</taxon>
        <taxon>Laurasiatheria</taxon>
        <taxon>Artiodactyla</taxon>
        <taxon>Whippomorpha</taxon>
        <taxon>Cetacea</taxon>
        <taxon>Mysticeti</taxon>
        <taxon>Eschrichtiidae</taxon>
        <taxon>Eschrichtius</taxon>
    </lineage>
</organism>
<dbReference type="GO" id="GO:0071691">
    <property type="term" value="P:cardiac muscle thin filament assembly"/>
    <property type="evidence" value="ECO:0007669"/>
    <property type="project" value="TreeGrafter"/>
</dbReference>
<dbReference type="PANTHER" id="PTHR11039">
    <property type="entry name" value="NEBULIN"/>
    <property type="match status" value="1"/>
</dbReference>
<evidence type="ECO:0000256" key="5">
    <source>
        <dbReference type="SAM" id="MobiDB-lite"/>
    </source>
</evidence>
<sequence>MMRVKQTQDHISSVKYKEAVGQGTPIPDLPEVKRVKETQKHISSVLYKETLGTSIPTPVTPEVERAKHNQENFSSVLYSDSFRKQIQGKAAYVLDTPEMRWVREIQRHISTVKYHEDFEKHKGCFTPVVIDPITERLKKNTQDFSDINYRGIQRKVVEMEQKRNDQDQETTTGLRVWRTNPGSVFDYDPAEDNIQSRSLHMINAHAQRRSREQSRSASALSVSSCEEKSKHSEDAHLSTYSDGGVFFSATSPAYKHAKTTELPQQRSSSVATQQIMVSSIPSHPSTAGKIFHVMYDYTAADADEVSFKDGDAIVNVQAVDEGWMYGTVQRTGRTSMLPANYVEAI</sequence>
<dbReference type="PANTHER" id="PTHR11039:SF37">
    <property type="entry name" value="NEBULIN"/>
    <property type="match status" value="1"/>
</dbReference>
<dbReference type="FunFam" id="2.30.30.40:FF:000007">
    <property type="entry name" value="nebulin isoform X1"/>
    <property type="match status" value="1"/>
</dbReference>
<dbReference type="SMART" id="SM00326">
    <property type="entry name" value="SH3"/>
    <property type="match status" value="1"/>
</dbReference>
<evidence type="ECO:0000256" key="2">
    <source>
        <dbReference type="ARBA" id="ARBA00022737"/>
    </source>
</evidence>
<dbReference type="InterPro" id="IPR001452">
    <property type="entry name" value="SH3_domain"/>
</dbReference>
<reference evidence="7 8" key="1">
    <citation type="submission" date="2022-11" db="EMBL/GenBank/DDBJ databases">
        <title>Whole genome sequence of Eschrichtius robustus ER-17-0199.</title>
        <authorList>
            <person name="Bruniche-Olsen A."/>
            <person name="Black A.N."/>
            <person name="Fields C.J."/>
            <person name="Walden K."/>
            <person name="Dewoody J.A."/>
        </authorList>
    </citation>
    <scope>NUCLEOTIDE SEQUENCE [LARGE SCALE GENOMIC DNA]</scope>
    <source>
        <strain evidence="7">ER-17-0199</strain>
        <tissue evidence="7">Blubber</tissue>
    </source>
</reference>
<keyword evidence="3" id="KW-0009">Actin-binding</keyword>
<dbReference type="PROSITE" id="PS51216">
    <property type="entry name" value="NEBULIN"/>
    <property type="match status" value="2"/>
</dbReference>
<dbReference type="Pfam" id="PF00880">
    <property type="entry name" value="Nebulin"/>
    <property type="match status" value="2"/>
</dbReference>
<dbReference type="InterPro" id="IPR035629">
    <property type="entry name" value="Nebulin_SH3"/>
</dbReference>
<feature type="region of interest" description="Disordered" evidence="5">
    <location>
        <begin position="205"/>
        <end position="235"/>
    </location>
</feature>
<evidence type="ECO:0000256" key="4">
    <source>
        <dbReference type="PROSITE-ProRule" id="PRU00192"/>
    </source>
</evidence>
<dbReference type="PRINTS" id="PR00452">
    <property type="entry name" value="SH3DOMAIN"/>
</dbReference>
<feature type="compositionally biased region" description="Low complexity" evidence="5">
    <location>
        <begin position="215"/>
        <end position="224"/>
    </location>
</feature>
<protein>
    <recommendedName>
        <fullName evidence="6">SH3 domain-containing protein</fullName>
    </recommendedName>
</protein>
<evidence type="ECO:0000313" key="7">
    <source>
        <dbReference type="EMBL" id="KAJ8785391.1"/>
    </source>
</evidence>
<dbReference type="AlphaFoldDB" id="A0AB34H2U8"/>
<gene>
    <name evidence="7" type="ORF">J1605_006988</name>
</gene>
<dbReference type="PROSITE" id="PS50002">
    <property type="entry name" value="SH3"/>
    <property type="match status" value="1"/>
</dbReference>
<dbReference type="CDD" id="cd11933">
    <property type="entry name" value="SH3_Nebulin_C"/>
    <property type="match status" value="1"/>
</dbReference>
<dbReference type="SMART" id="SM00227">
    <property type="entry name" value="NEBU"/>
    <property type="match status" value="5"/>
</dbReference>
<evidence type="ECO:0000256" key="3">
    <source>
        <dbReference type="ARBA" id="ARBA00023203"/>
    </source>
</evidence>